<proteinExistence type="predicted"/>
<evidence type="ECO:0000256" key="1">
    <source>
        <dbReference type="SAM" id="SignalP"/>
    </source>
</evidence>
<evidence type="ECO:0000313" key="2">
    <source>
        <dbReference type="EMBL" id="RDH29040.1"/>
    </source>
</evidence>
<evidence type="ECO:0000313" key="3">
    <source>
        <dbReference type="Proteomes" id="UP000253729"/>
    </source>
</evidence>
<organism evidence="2 3">
    <name type="scientific">Aspergillus welwitschiae</name>
    <dbReference type="NCBI Taxonomy" id="1341132"/>
    <lineage>
        <taxon>Eukaryota</taxon>
        <taxon>Fungi</taxon>
        <taxon>Dikarya</taxon>
        <taxon>Ascomycota</taxon>
        <taxon>Pezizomycotina</taxon>
        <taxon>Eurotiomycetes</taxon>
        <taxon>Eurotiomycetidae</taxon>
        <taxon>Eurotiales</taxon>
        <taxon>Aspergillaceae</taxon>
        <taxon>Aspergillus</taxon>
        <taxon>Aspergillus subgen. Circumdati</taxon>
    </lineage>
</organism>
<feature type="signal peptide" evidence="1">
    <location>
        <begin position="1"/>
        <end position="22"/>
    </location>
</feature>
<dbReference type="Proteomes" id="UP000253729">
    <property type="component" value="Unassembled WGS sequence"/>
</dbReference>
<dbReference type="GeneID" id="38136082"/>
<feature type="chain" id="PRO_5017835361" evidence="1">
    <location>
        <begin position="23"/>
        <end position="88"/>
    </location>
</feature>
<dbReference type="EMBL" id="KZ852071">
    <property type="protein sequence ID" value="RDH29040.1"/>
    <property type="molecule type" value="Genomic_DNA"/>
</dbReference>
<gene>
    <name evidence="2" type="ORF">BDQ94DRAFT_151230</name>
</gene>
<keyword evidence="3" id="KW-1185">Reference proteome</keyword>
<dbReference type="AlphaFoldDB" id="A0A3F3PQ16"/>
<sequence>MNFVASALACFYFLFPPGELEGDAIIAGVLYDIGQRLHSLHGWLGKYVRQSTMKRSRSTVLSVYIRNNHHDERSAQYVGFTIGGYPSF</sequence>
<reference evidence="2 3" key="1">
    <citation type="submission" date="2018-07" db="EMBL/GenBank/DDBJ databases">
        <title>The genomes of Aspergillus section Nigri reveals drivers in fungal speciation.</title>
        <authorList>
            <consortium name="DOE Joint Genome Institute"/>
            <person name="Vesth T.C."/>
            <person name="Nybo J."/>
            <person name="Theobald S."/>
            <person name="Brandl J."/>
            <person name="Frisvad J.C."/>
            <person name="Nielsen K.F."/>
            <person name="Lyhne E.K."/>
            <person name="Kogle M.E."/>
            <person name="Kuo A."/>
            <person name="Riley R."/>
            <person name="Clum A."/>
            <person name="Nolan M."/>
            <person name="Lipzen A."/>
            <person name="Salamov A."/>
            <person name="Henrissat B."/>
            <person name="Wiebenga A."/>
            <person name="De vries R.P."/>
            <person name="Grigoriev I.V."/>
            <person name="Mortensen U.H."/>
            <person name="Andersen M.R."/>
            <person name="Baker S.E."/>
        </authorList>
    </citation>
    <scope>NUCLEOTIDE SEQUENCE [LARGE SCALE GENOMIC DNA]</scope>
    <source>
        <strain evidence="2 3">CBS 139.54b</strain>
    </source>
</reference>
<protein>
    <submittedName>
        <fullName evidence="2">Uncharacterized protein</fullName>
    </submittedName>
</protein>
<keyword evidence="1" id="KW-0732">Signal</keyword>
<accession>A0A3F3PQ16</accession>
<name>A0A3F3PQ16_9EURO</name>
<dbReference type="RefSeq" id="XP_026622062.1">
    <property type="nucleotide sequence ID" value="XM_026767726.1"/>
</dbReference>